<dbReference type="InterPro" id="IPR037196">
    <property type="entry name" value="HSP90_C"/>
</dbReference>
<evidence type="ECO:0000256" key="3">
    <source>
        <dbReference type="SAM" id="MobiDB-lite"/>
    </source>
</evidence>
<dbReference type="AlphaFoldDB" id="A0A834Y880"/>
<feature type="domain" description="Cytochrome c oxidase assembly factor 3 mitochondrial coiled-coil" evidence="4">
    <location>
        <begin position="13"/>
        <end position="38"/>
    </location>
</feature>
<dbReference type="Pfam" id="PF00183">
    <property type="entry name" value="HSP90"/>
    <property type="match status" value="2"/>
</dbReference>
<keyword evidence="6" id="KW-1185">Reference proteome</keyword>
<evidence type="ECO:0000313" key="6">
    <source>
        <dbReference type="Proteomes" id="UP000655225"/>
    </source>
</evidence>
<comment type="similarity">
    <text evidence="1">Belongs to the heat shock protein 90 family.</text>
</comment>
<keyword evidence="2" id="KW-0143">Chaperone</keyword>
<organism evidence="5 6">
    <name type="scientific">Tetracentron sinense</name>
    <name type="common">Spur-leaf</name>
    <dbReference type="NCBI Taxonomy" id="13715"/>
    <lineage>
        <taxon>Eukaryota</taxon>
        <taxon>Viridiplantae</taxon>
        <taxon>Streptophyta</taxon>
        <taxon>Embryophyta</taxon>
        <taxon>Tracheophyta</taxon>
        <taxon>Spermatophyta</taxon>
        <taxon>Magnoliopsida</taxon>
        <taxon>Trochodendrales</taxon>
        <taxon>Trochodendraceae</taxon>
        <taxon>Tetracentron</taxon>
    </lineage>
</organism>
<dbReference type="InterPro" id="IPR018628">
    <property type="entry name" value="Coa3_CC"/>
</dbReference>
<comment type="caution">
    <text evidence="5">The sequence shown here is derived from an EMBL/GenBank/DDBJ whole genome shotgun (WGS) entry which is preliminary data.</text>
</comment>
<dbReference type="GO" id="GO:0140662">
    <property type="term" value="F:ATP-dependent protein folding chaperone"/>
    <property type="evidence" value="ECO:0007669"/>
    <property type="project" value="InterPro"/>
</dbReference>
<gene>
    <name evidence="5" type="ORF">HHK36_031893</name>
</gene>
<dbReference type="Proteomes" id="UP000655225">
    <property type="component" value="Unassembled WGS sequence"/>
</dbReference>
<evidence type="ECO:0000259" key="4">
    <source>
        <dbReference type="Pfam" id="PF09813"/>
    </source>
</evidence>
<evidence type="ECO:0000313" key="5">
    <source>
        <dbReference type="EMBL" id="KAF8370073.1"/>
    </source>
</evidence>
<evidence type="ECO:0000256" key="2">
    <source>
        <dbReference type="ARBA" id="ARBA00023186"/>
    </source>
</evidence>
<dbReference type="GO" id="GO:0051082">
    <property type="term" value="F:unfolded protein binding"/>
    <property type="evidence" value="ECO:0007669"/>
    <property type="project" value="InterPro"/>
</dbReference>
<dbReference type="PANTHER" id="PTHR36744">
    <property type="entry name" value="CYTOCHROME OXIDASE ASSEMBLY PROTEIN"/>
    <property type="match status" value="1"/>
</dbReference>
<dbReference type="OrthoDB" id="10018333at2759"/>
<feature type="region of interest" description="Disordered" evidence="3">
    <location>
        <begin position="173"/>
        <end position="193"/>
    </location>
</feature>
<dbReference type="Gene3D" id="1.20.120.790">
    <property type="entry name" value="Heat shock protein 90, C-terminal domain"/>
    <property type="match status" value="1"/>
</dbReference>
<sequence length="193" mass="21508">MSGFLSFSSLAPKTKNLVVAGSLTGFVFGVYFYTMRAVGGTDELQVSPQLFGEAFTNTSVYNGDQYEWKLVNSGSVYDAVLVVQLEERKLKDLVKKHSEFISYPFISGSRKQQREVSDDEDEGDVKDLDEEKKSKSFLTSGFSLEDANTFAARIHRMLKLGLSIEKEDAACGDDTDIPVLEEDVNEESKKEVD</sequence>
<protein>
    <recommendedName>
        <fullName evidence="4">Cytochrome c oxidase assembly factor 3 mitochondrial coiled-coil domain-containing protein</fullName>
    </recommendedName>
</protein>
<evidence type="ECO:0000256" key="1">
    <source>
        <dbReference type="ARBA" id="ARBA00008239"/>
    </source>
</evidence>
<reference evidence="5 6" key="1">
    <citation type="submission" date="2020-04" db="EMBL/GenBank/DDBJ databases">
        <title>Plant Genome Project.</title>
        <authorList>
            <person name="Zhang R.-G."/>
        </authorList>
    </citation>
    <scope>NUCLEOTIDE SEQUENCE [LARGE SCALE GENOMIC DNA]</scope>
    <source>
        <strain evidence="5">YNK0</strain>
        <tissue evidence="5">Leaf</tissue>
    </source>
</reference>
<feature type="compositionally biased region" description="Acidic residues" evidence="3">
    <location>
        <begin position="173"/>
        <end position="185"/>
    </location>
</feature>
<dbReference type="InterPro" id="IPR001404">
    <property type="entry name" value="Hsp90_fam"/>
</dbReference>
<dbReference type="GO" id="GO:0016887">
    <property type="term" value="F:ATP hydrolysis activity"/>
    <property type="evidence" value="ECO:0007669"/>
    <property type="project" value="InterPro"/>
</dbReference>
<name>A0A834Y880_TETSI</name>
<accession>A0A834Y880</accession>
<dbReference type="GO" id="GO:0005524">
    <property type="term" value="F:ATP binding"/>
    <property type="evidence" value="ECO:0007669"/>
    <property type="project" value="InterPro"/>
</dbReference>
<dbReference type="Pfam" id="PF09813">
    <property type="entry name" value="Coa3_cc"/>
    <property type="match status" value="1"/>
</dbReference>
<dbReference type="PANTHER" id="PTHR36744:SF2">
    <property type="entry name" value="CYTOCHROME OXIDASE ASSEMBLY PROTEIN"/>
    <property type="match status" value="1"/>
</dbReference>
<dbReference type="EMBL" id="JABCRI010000305">
    <property type="protein sequence ID" value="KAF8370073.1"/>
    <property type="molecule type" value="Genomic_DNA"/>
</dbReference>
<proteinExistence type="inferred from homology"/>